<organism evidence="3 4">
    <name type="scientific">Cryobacterium tepidiphilum</name>
    <dbReference type="NCBI Taxonomy" id="2486026"/>
    <lineage>
        <taxon>Bacteria</taxon>
        <taxon>Bacillati</taxon>
        <taxon>Actinomycetota</taxon>
        <taxon>Actinomycetes</taxon>
        <taxon>Micrococcales</taxon>
        <taxon>Microbacteriaceae</taxon>
        <taxon>Cryobacterium</taxon>
    </lineage>
</organism>
<protein>
    <recommendedName>
        <fullName evidence="5">FUSC family protein</fullName>
    </recommendedName>
</protein>
<accession>A0A3M8LFN3</accession>
<evidence type="ECO:0000256" key="2">
    <source>
        <dbReference type="SAM" id="Phobius"/>
    </source>
</evidence>
<dbReference type="OrthoDB" id="7431670at2"/>
<evidence type="ECO:0008006" key="5">
    <source>
        <dbReference type="Google" id="ProtNLM"/>
    </source>
</evidence>
<feature type="region of interest" description="Disordered" evidence="1">
    <location>
        <begin position="345"/>
        <end position="372"/>
    </location>
</feature>
<gene>
    <name evidence="3" type="ORF">EEJ31_06525</name>
</gene>
<dbReference type="EMBL" id="RDSR01000008">
    <property type="protein sequence ID" value="RNE63622.1"/>
    <property type="molecule type" value="Genomic_DNA"/>
</dbReference>
<dbReference type="AlphaFoldDB" id="A0A3M8LFN3"/>
<keyword evidence="4" id="KW-1185">Reference proteome</keyword>
<feature type="transmembrane region" description="Helical" evidence="2">
    <location>
        <begin position="58"/>
        <end position="76"/>
    </location>
</feature>
<keyword evidence="2" id="KW-0812">Transmembrane</keyword>
<feature type="transmembrane region" description="Helical" evidence="2">
    <location>
        <begin position="33"/>
        <end position="52"/>
    </location>
</feature>
<feature type="transmembrane region" description="Helical" evidence="2">
    <location>
        <begin position="136"/>
        <end position="153"/>
    </location>
</feature>
<name>A0A3M8LFN3_9MICO</name>
<evidence type="ECO:0000256" key="1">
    <source>
        <dbReference type="SAM" id="MobiDB-lite"/>
    </source>
</evidence>
<keyword evidence="2" id="KW-1133">Transmembrane helix</keyword>
<comment type="caution">
    <text evidence="3">The sequence shown here is derived from an EMBL/GenBank/DDBJ whole genome shotgun (WGS) entry which is preliminary data.</text>
</comment>
<dbReference type="Proteomes" id="UP000279859">
    <property type="component" value="Unassembled WGS sequence"/>
</dbReference>
<evidence type="ECO:0000313" key="4">
    <source>
        <dbReference type="Proteomes" id="UP000279859"/>
    </source>
</evidence>
<reference evidence="3 4" key="1">
    <citation type="submission" date="2018-11" db="EMBL/GenBank/DDBJ databases">
        <title>Cryobacterium sp. nov., isolated from rhizosphere soil of lettuce.</title>
        <authorList>
            <person name="Wang Y."/>
        </authorList>
    </citation>
    <scope>NUCLEOTIDE SEQUENCE [LARGE SCALE GENOMIC DNA]</scope>
    <source>
        <strain evidence="3 4">NEAU-85</strain>
    </source>
</reference>
<sequence>MTFGRLIPAAVRPLRRIRRGFTTSDPDRARLRLATTTIATLVVVALILFALATVTAQPITAVVPGIVVAMIASLAVREPEAGRRAVSILLLIPSSVIAITLGAVVHAVAPLADVVFVIVAVAAVLLRALGPRGTAIGMVAFMSYFLSLFVKTTPAQLPVVAAAVIAAALVTIAMRLLLRPRHADRDLHRMVAALGFRAGRVLDVLVEGVRAGEFDERLRADLRSRVAASGSTATSVEDVLEAAEGRVIQGIGNDELGVRVFDFQLAIENLATTAVHGGLQAGAGPPEREPMASRLRAFADVLRAPMPLVGSVYSSAPESPGEEGAATLARVLDAGYDSWHRVAFPAADDAPERPRASAENPDGRPAGADDDRPALRGAFAALRATTRPLTHGLTGVFDRGGSRRTLQILAA</sequence>
<proteinExistence type="predicted"/>
<evidence type="ECO:0000313" key="3">
    <source>
        <dbReference type="EMBL" id="RNE63622.1"/>
    </source>
</evidence>
<feature type="transmembrane region" description="Helical" evidence="2">
    <location>
        <begin position="159"/>
        <end position="178"/>
    </location>
</feature>
<keyword evidence="2" id="KW-0472">Membrane</keyword>
<dbReference type="RefSeq" id="WP_123045499.1">
    <property type="nucleotide sequence ID" value="NZ_RDSR01000008.1"/>
</dbReference>
<feature type="transmembrane region" description="Helical" evidence="2">
    <location>
        <begin position="88"/>
        <end position="105"/>
    </location>
</feature>